<organism evidence="2 3">
    <name type="scientific">Mycena pura</name>
    <dbReference type="NCBI Taxonomy" id="153505"/>
    <lineage>
        <taxon>Eukaryota</taxon>
        <taxon>Fungi</taxon>
        <taxon>Dikarya</taxon>
        <taxon>Basidiomycota</taxon>
        <taxon>Agaricomycotina</taxon>
        <taxon>Agaricomycetes</taxon>
        <taxon>Agaricomycetidae</taxon>
        <taxon>Agaricales</taxon>
        <taxon>Marasmiineae</taxon>
        <taxon>Mycenaceae</taxon>
        <taxon>Mycena</taxon>
    </lineage>
</organism>
<name>A0AAD6YSW6_9AGAR</name>
<feature type="region of interest" description="Disordered" evidence="1">
    <location>
        <begin position="1"/>
        <end position="40"/>
    </location>
</feature>
<evidence type="ECO:0000313" key="2">
    <source>
        <dbReference type="EMBL" id="KAJ7228507.1"/>
    </source>
</evidence>
<evidence type="ECO:0000313" key="3">
    <source>
        <dbReference type="Proteomes" id="UP001219525"/>
    </source>
</evidence>
<feature type="compositionally biased region" description="Polar residues" evidence="1">
    <location>
        <begin position="1"/>
        <end position="13"/>
    </location>
</feature>
<gene>
    <name evidence="2" type="ORF">GGX14DRAFT_413509</name>
</gene>
<proteinExistence type="predicted"/>
<feature type="region of interest" description="Disordered" evidence="1">
    <location>
        <begin position="293"/>
        <end position="339"/>
    </location>
</feature>
<reference evidence="2" key="1">
    <citation type="submission" date="2023-03" db="EMBL/GenBank/DDBJ databases">
        <title>Massive genome expansion in bonnet fungi (Mycena s.s.) driven by repeated elements and novel gene families across ecological guilds.</title>
        <authorList>
            <consortium name="Lawrence Berkeley National Laboratory"/>
            <person name="Harder C.B."/>
            <person name="Miyauchi S."/>
            <person name="Viragh M."/>
            <person name="Kuo A."/>
            <person name="Thoen E."/>
            <person name="Andreopoulos B."/>
            <person name="Lu D."/>
            <person name="Skrede I."/>
            <person name="Drula E."/>
            <person name="Henrissat B."/>
            <person name="Morin E."/>
            <person name="Kohler A."/>
            <person name="Barry K."/>
            <person name="LaButti K."/>
            <person name="Morin E."/>
            <person name="Salamov A."/>
            <person name="Lipzen A."/>
            <person name="Mereny Z."/>
            <person name="Hegedus B."/>
            <person name="Baldrian P."/>
            <person name="Stursova M."/>
            <person name="Weitz H."/>
            <person name="Taylor A."/>
            <person name="Grigoriev I.V."/>
            <person name="Nagy L.G."/>
            <person name="Martin F."/>
            <person name="Kauserud H."/>
        </authorList>
    </citation>
    <scope>NUCLEOTIDE SEQUENCE</scope>
    <source>
        <strain evidence="2">9144</strain>
    </source>
</reference>
<comment type="caution">
    <text evidence="2">The sequence shown here is derived from an EMBL/GenBank/DDBJ whole genome shotgun (WGS) entry which is preliminary data.</text>
</comment>
<feature type="compositionally biased region" description="Polar residues" evidence="1">
    <location>
        <begin position="435"/>
        <end position="453"/>
    </location>
</feature>
<feature type="region of interest" description="Disordered" evidence="1">
    <location>
        <begin position="410"/>
        <end position="453"/>
    </location>
</feature>
<protein>
    <submittedName>
        <fullName evidence="2">Uncharacterized protein</fullName>
    </submittedName>
</protein>
<accession>A0AAD6YSW6</accession>
<dbReference type="EMBL" id="JARJCW010000002">
    <property type="protein sequence ID" value="KAJ7228507.1"/>
    <property type="molecule type" value="Genomic_DNA"/>
</dbReference>
<feature type="compositionally biased region" description="Pro residues" evidence="1">
    <location>
        <begin position="71"/>
        <end position="84"/>
    </location>
</feature>
<keyword evidence="3" id="KW-1185">Reference proteome</keyword>
<evidence type="ECO:0000256" key="1">
    <source>
        <dbReference type="SAM" id="MobiDB-lite"/>
    </source>
</evidence>
<feature type="region of interest" description="Disordered" evidence="1">
    <location>
        <begin position="65"/>
        <end position="153"/>
    </location>
</feature>
<sequence length="720" mass="78519">MASFENVSASTWGNPEPQPPPQDRPRTRSTTAPGVNPPTLLRVAHPLAAVSSIHNPNAFFMQPPVASHDAPFPPGPPPIPPRIPYPQDYVSNPSNLRRAKTAPAPASTHPYAYATSTLPPLPAKPPMDSALLPPPRPPRPASVPPPSLPPPPLPVSAEVELEAVRSSQEDAAELAELAAVIALSEAETRRQETLRQKMLNQEEADLARALEASLAQSSWSNSFSTALGIHNTDPGSSNLGPPLTPSETEFSEPSYMDDETYARMLAAQEEQTPTQTTFPEDGAKGTLHNNLDAAAPLHNNSNAAAPLPTADCESLPVYSPRRELPSSTNDDGGPSKSDDEYALKLAVVKEMLAREMRDKLPQDILNDPIHSKLTPAHINVWNAEPPDDSRIKSTGAELTWVDASLESPVEHPRLGSVDTTTFPHSRPLSPPDSARTLSTASFGSEESESRSTSANHYVDTDLLHGVCEVSSIGFVAPSITPELVPMTGPMPNIISLPYGRCPPLHLQAPNWRHLLKLMARLSGTRIEPTVETMAVTRTSHLHLRTVVQFVRPHHSATDWRTVLWFTIDHPVPSNMPNARKYTNGDVDVLPWSYTLSSLPAQLRDGSETLLSRYYTIPSTPNVPFPSLPISFPNMALYLHAALEESRRYMNDSSSGIRKLAKLVEMCYPTYVDSTGEDEPSRMGGLFKKVIRGGRKDKARKGKGGNEDTYELVTPFVPDDW</sequence>
<dbReference type="Proteomes" id="UP001219525">
    <property type="component" value="Unassembled WGS sequence"/>
</dbReference>
<feature type="compositionally biased region" description="Pro residues" evidence="1">
    <location>
        <begin position="132"/>
        <end position="153"/>
    </location>
</feature>
<dbReference type="AlphaFoldDB" id="A0AAD6YSW6"/>